<dbReference type="Proteomes" id="UP001302676">
    <property type="component" value="Unassembled WGS sequence"/>
</dbReference>
<keyword evidence="4" id="KW-1185">Reference proteome</keyword>
<comment type="caution">
    <text evidence="3">The sequence shown here is derived from an EMBL/GenBank/DDBJ whole genome shotgun (WGS) entry which is preliminary data.</text>
</comment>
<keyword evidence="2" id="KW-1133">Transmembrane helix</keyword>
<evidence type="ECO:0000313" key="3">
    <source>
        <dbReference type="EMBL" id="KAK4145249.1"/>
    </source>
</evidence>
<dbReference type="RefSeq" id="XP_062638620.1">
    <property type="nucleotide sequence ID" value="XM_062783360.1"/>
</dbReference>
<proteinExistence type="predicted"/>
<evidence type="ECO:0000256" key="1">
    <source>
        <dbReference type="SAM" id="MobiDB-lite"/>
    </source>
</evidence>
<keyword evidence="2" id="KW-0472">Membrane</keyword>
<dbReference type="EMBL" id="MU853570">
    <property type="protein sequence ID" value="KAK4145249.1"/>
    <property type="molecule type" value="Genomic_DNA"/>
</dbReference>
<feature type="transmembrane region" description="Helical" evidence="2">
    <location>
        <begin position="191"/>
        <end position="208"/>
    </location>
</feature>
<sequence>MPGFRSFFRRPRRLAPCHNGLETDDNGASSNNEKCSRCPRDWSAIFLTALRLLQFTYFAFAYYSLHGLWRSGYFHQDGQGRTHHERRMMRWIRMQASMTLIYHAGALVVPWLLRLLKATKRPFTSLVAVFADGCAMMTLLSMLVMLDTSHEGFCHGASPIAEFDLRDMFHYGEGGSHYRSSHRFVCQSLDVVFGLGGLIVLSYFVTAVTTARRAKRDSCTVAAKVEPPHDIEQGISEPARREVPDSPVTPSRRHSPPPSYHSVVPEPAQERPDPSRRRSSQSLRSRASMETTSSIGLERYGYVVSDGWRAPEQPPMYSSRPPSLRHVEVQE</sequence>
<gene>
    <name evidence="3" type="ORF">C8A04DRAFT_35963</name>
</gene>
<feature type="transmembrane region" description="Helical" evidence="2">
    <location>
        <begin position="125"/>
        <end position="146"/>
    </location>
</feature>
<organism evidence="3 4">
    <name type="scientific">Dichotomopilus funicola</name>
    <dbReference type="NCBI Taxonomy" id="1934379"/>
    <lineage>
        <taxon>Eukaryota</taxon>
        <taxon>Fungi</taxon>
        <taxon>Dikarya</taxon>
        <taxon>Ascomycota</taxon>
        <taxon>Pezizomycotina</taxon>
        <taxon>Sordariomycetes</taxon>
        <taxon>Sordariomycetidae</taxon>
        <taxon>Sordariales</taxon>
        <taxon>Chaetomiaceae</taxon>
        <taxon>Dichotomopilus</taxon>
    </lineage>
</organism>
<feature type="compositionally biased region" description="Basic and acidic residues" evidence="1">
    <location>
        <begin position="226"/>
        <end position="244"/>
    </location>
</feature>
<dbReference type="AlphaFoldDB" id="A0AAN6V6A3"/>
<reference evidence="3" key="2">
    <citation type="submission" date="2023-05" db="EMBL/GenBank/DDBJ databases">
        <authorList>
            <consortium name="Lawrence Berkeley National Laboratory"/>
            <person name="Steindorff A."/>
            <person name="Hensen N."/>
            <person name="Bonometti L."/>
            <person name="Westerberg I."/>
            <person name="Brannstrom I.O."/>
            <person name="Guillou S."/>
            <person name="Cros-Aarteil S."/>
            <person name="Calhoun S."/>
            <person name="Haridas S."/>
            <person name="Kuo A."/>
            <person name="Mondo S."/>
            <person name="Pangilinan J."/>
            <person name="Riley R."/>
            <person name="Labutti K."/>
            <person name="Andreopoulos B."/>
            <person name="Lipzen A."/>
            <person name="Chen C."/>
            <person name="Yanf M."/>
            <person name="Daum C."/>
            <person name="Ng V."/>
            <person name="Clum A."/>
            <person name="Ohm R."/>
            <person name="Martin F."/>
            <person name="Silar P."/>
            <person name="Natvig D."/>
            <person name="Lalanne C."/>
            <person name="Gautier V."/>
            <person name="Ament-Velasquez S.L."/>
            <person name="Kruys A."/>
            <person name="Hutchinson M.I."/>
            <person name="Powell A.J."/>
            <person name="Barry K."/>
            <person name="Miller A.N."/>
            <person name="Grigoriev I.V."/>
            <person name="Debuchy R."/>
            <person name="Gladieux P."/>
            <person name="Thoren M.H."/>
            <person name="Johannesson H."/>
        </authorList>
    </citation>
    <scope>NUCLEOTIDE SEQUENCE</scope>
    <source>
        <strain evidence="3">CBS 141.50</strain>
    </source>
</reference>
<evidence type="ECO:0000313" key="4">
    <source>
        <dbReference type="Proteomes" id="UP001302676"/>
    </source>
</evidence>
<feature type="transmembrane region" description="Helical" evidence="2">
    <location>
        <begin position="91"/>
        <end position="113"/>
    </location>
</feature>
<evidence type="ECO:0000256" key="2">
    <source>
        <dbReference type="SAM" id="Phobius"/>
    </source>
</evidence>
<feature type="region of interest" description="Disordered" evidence="1">
    <location>
        <begin position="216"/>
        <end position="331"/>
    </location>
</feature>
<name>A0AAN6V6A3_9PEZI</name>
<keyword evidence="2" id="KW-0812">Transmembrane</keyword>
<dbReference type="GeneID" id="87819973"/>
<reference evidence="3" key="1">
    <citation type="journal article" date="2023" name="Mol. Phylogenet. Evol.">
        <title>Genome-scale phylogeny and comparative genomics of the fungal order Sordariales.</title>
        <authorList>
            <person name="Hensen N."/>
            <person name="Bonometti L."/>
            <person name="Westerberg I."/>
            <person name="Brannstrom I.O."/>
            <person name="Guillou S."/>
            <person name="Cros-Aarteil S."/>
            <person name="Calhoun S."/>
            <person name="Haridas S."/>
            <person name="Kuo A."/>
            <person name="Mondo S."/>
            <person name="Pangilinan J."/>
            <person name="Riley R."/>
            <person name="LaButti K."/>
            <person name="Andreopoulos B."/>
            <person name="Lipzen A."/>
            <person name="Chen C."/>
            <person name="Yan M."/>
            <person name="Daum C."/>
            <person name="Ng V."/>
            <person name="Clum A."/>
            <person name="Steindorff A."/>
            <person name="Ohm R.A."/>
            <person name="Martin F."/>
            <person name="Silar P."/>
            <person name="Natvig D.O."/>
            <person name="Lalanne C."/>
            <person name="Gautier V."/>
            <person name="Ament-Velasquez S.L."/>
            <person name="Kruys A."/>
            <person name="Hutchinson M.I."/>
            <person name="Powell A.J."/>
            <person name="Barry K."/>
            <person name="Miller A.N."/>
            <person name="Grigoriev I.V."/>
            <person name="Debuchy R."/>
            <person name="Gladieux P."/>
            <person name="Hiltunen Thoren M."/>
            <person name="Johannesson H."/>
        </authorList>
    </citation>
    <scope>NUCLEOTIDE SEQUENCE</scope>
    <source>
        <strain evidence="3">CBS 141.50</strain>
    </source>
</reference>
<accession>A0AAN6V6A3</accession>
<protein>
    <submittedName>
        <fullName evidence="3">Uncharacterized protein</fullName>
    </submittedName>
</protein>
<feature type="transmembrane region" description="Helical" evidence="2">
    <location>
        <begin position="44"/>
        <end position="65"/>
    </location>
</feature>